<proteinExistence type="inferred from homology"/>
<reference evidence="7" key="1">
    <citation type="journal article" date="2023" name="Mol. Phylogenet. Evol.">
        <title>Genome-scale phylogeny and comparative genomics of the fungal order Sordariales.</title>
        <authorList>
            <person name="Hensen N."/>
            <person name="Bonometti L."/>
            <person name="Westerberg I."/>
            <person name="Brannstrom I.O."/>
            <person name="Guillou S."/>
            <person name="Cros-Aarteil S."/>
            <person name="Calhoun S."/>
            <person name="Haridas S."/>
            <person name="Kuo A."/>
            <person name="Mondo S."/>
            <person name="Pangilinan J."/>
            <person name="Riley R."/>
            <person name="LaButti K."/>
            <person name="Andreopoulos B."/>
            <person name="Lipzen A."/>
            <person name="Chen C."/>
            <person name="Yan M."/>
            <person name="Daum C."/>
            <person name="Ng V."/>
            <person name="Clum A."/>
            <person name="Steindorff A."/>
            <person name="Ohm R.A."/>
            <person name="Martin F."/>
            <person name="Silar P."/>
            <person name="Natvig D.O."/>
            <person name="Lalanne C."/>
            <person name="Gautier V."/>
            <person name="Ament-Velasquez S.L."/>
            <person name="Kruys A."/>
            <person name="Hutchinson M.I."/>
            <person name="Powell A.J."/>
            <person name="Barry K."/>
            <person name="Miller A.N."/>
            <person name="Grigoriev I.V."/>
            <person name="Debuchy R."/>
            <person name="Gladieux P."/>
            <person name="Hiltunen Thoren M."/>
            <person name="Johannesson H."/>
        </authorList>
    </citation>
    <scope>NUCLEOTIDE SEQUENCE</scope>
    <source>
        <strain evidence="7">CBS 508.74</strain>
    </source>
</reference>
<dbReference type="Pfam" id="PF08213">
    <property type="entry name" value="COX24_C"/>
    <property type="match status" value="1"/>
</dbReference>
<evidence type="ECO:0000313" key="8">
    <source>
        <dbReference type="Proteomes" id="UP001302812"/>
    </source>
</evidence>
<feature type="compositionally biased region" description="Basic and acidic residues" evidence="5">
    <location>
        <begin position="190"/>
        <end position="206"/>
    </location>
</feature>
<dbReference type="SMART" id="SM01155">
    <property type="entry name" value="DUF1713"/>
    <property type="match status" value="1"/>
</dbReference>
<dbReference type="Proteomes" id="UP001302812">
    <property type="component" value="Unassembled WGS sequence"/>
</dbReference>
<dbReference type="PANTHER" id="PTHR32035:SF3">
    <property type="entry name" value="SMALL RIBOSOMAL SUBUNIT PROTEIN MS38"/>
    <property type="match status" value="1"/>
</dbReference>
<feature type="region of interest" description="Disordered" evidence="5">
    <location>
        <begin position="59"/>
        <end position="116"/>
    </location>
</feature>
<evidence type="ECO:0000256" key="1">
    <source>
        <dbReference type="ARBA" id="ARBA00004173"/>
    </source>
</evidence>
<feature type="region of interest" description="Disordered" evidence="5">
    <location>
        <begin position="323"/>
        <end position="366"/>
    </location>
</feature>
<evidence type="ECO:0000313" key="7">
    <source>
        <dbReference type="EMBL" id="KAK4116866.1"/>
    </source>
</evidence>
<evidence type="ECO:0000256" key="2">
    <source>
        <dbReference type="ARBA" id="ARBA00023128"/>
    </source>
</evidence>
<dbReference type="InterPro" id="IPR013177">
    <property type="entry name" value="Ribosomal_mS38_C"/>
</dbReference>
<dbReference type="RefSeq" id="XP_064674436.1">
    <property type="nucleotide sequence ID" value="XM_064810943.1"/>
</dbReference>
<accession>A0AAN6TMN1</accession>
<sequence length="366" mass="40519">QDLNPCAAPPPGVGLRSPTMLNSSMRRVVVATAPPSPATVSTALPRAAVSYSLPYRPAGLHQRRYSSSKPSSPDDGSRDYTSRPSVPASGESKTTGEKRKRKAKEAGPQLPSVPSTRHIKNEALALSTFFALHRPISVTQLLPKIVSDDAFAEIFTPPSRKQKMAEVISTLSQTVHALDEPLSKLNDAQQDARETDDGSAKLTLRHGDGSETNVYLQLDTMSGNFLPFTPPPAPEPMTEAEAESVTNDAMAEEMAGGEKEPSAPQSRVYRAMVTIEETVDDNGHYKVVAHSPELVEAEDAEPEQTPRSFLARLAQRQLRYDEARRQQGRDMQAISVRRQRKLRMKKKKYKKLMKKTRNIRRKLDRL</sequence>
<name>A0AAN6TMN1_9PEZI</name>
<dbReference type="GeneID" id="89935068"/>
<comment type="subcellular location">
    <subcellularLocation>
        <location evidence="1">Mitochondrion</location>
    </subcellularLocation>
</comment>
<dbReference type="PANTHER" id="PTHR32035">
    <property type="entry name" value="AURORA KINASE A-INTERACTING PROTEIN"/>
    <property type="match status" value="1"/>
</dbReference>
<feature type="region of interest" description="Disordered" evidence="5">
    <location>
        <begin position="187"/>
        <end position="206"/>
    </location>
</feature>
<reference evidence="7" key="2">
    <citation type="submission" date="2023-05" db="EMBL/GenBank/DDBJ databases">
        <authorList>
            <consortium name="Lawrence Berkeley National Laboratory"/>
            <person name="Steindorff A."/>
            <person name="Hensen N."/>
            <person name="Bonometti L."/>
            <person name="Westerberg I."/>
            <person name="Brannstrom I.O."/>
            <person name="Guillou S."/>
            <person name="Cros-Aarteil S."/>
            <person name="Calhoun S."/>
            <person name="Haridas S."/>
            <person name="Kuo A."/>
            <person name="Mondo S."/>
            <person name="Pangilinan J."/>
            <person name="Riley R."/>
            <person name="Labutti K."/>
            <person name="Andreopoulos B."/>
            <person name="Lipzen A."/>
            <person name="Chen C."/>
            <person name="Yanf M."/>
            <person name="Daum C."/>
            <person name="Ng V."/>
            <person name="Clum A."/>
            <person name="Ohm R."/>
            <person name="Martin F."/>
            <person name="Silar P."/>
            <person name="Natvig D."/>
            <person name="Lalanne C."/>
            <person name="Gautier V."/>
            <person name="Ament-Velasquez S.L."/>
            <person name="Kruys A."/>
            <person name="Hutchinson M.I."/>
            <person name="Powell A.J."/>
            <person name="Barry K."/>
            <person name="Miller A.N."/>
            <person name="Grigoriev I.V."/>
            <person name="Debuchy R."/>
            <person name="Gladieux P."/>
            <person name="Thoren M.H."/>
            <person name="Johannesson H."/>
        </authorList>
    </citation>
    <scope>NUCLEOTIDE SEQUENCE</scope>
    <source>
        <strain evidence="7">CBS 508.74</strain>
    </source>
</reference>
<feature type="non-terminal residue" evidence="7">
    <location>
        <position position="1"/>
    </location>
</feature>
<organism evidence="7 8">
    <name type="scientific">Canariomyces notabilis</name>
    <dbReference type="NCBI Taxonomy" id="2074819"/>
    <lineage>
        <taxon>Eukaryota</taxon>
        <taxon>Fungi</taxon>
        <taxon>Dikarya</taxon>
        <taxon>Ascomycota</taxon>
        <taxon>Pezizomycotina</taxon>
        <taxon>Sordariomycetes</taxon>
        <taxon>Sordariomycetidae</taxon>
        <taxon>Sordariales</taxon>
        <taxon>Chaetomiaceae</taxon>
        <taxon>Canariomyces</taxon>
    </lineage>
</organism>
<keyword evidence="8" id="KW-1185">Reference proteome</keyword>
<evidence type="ECO:0000256" key="4">
    <source>
        <dbReference type="ARBA" id="ARBA00035682"/>
    </source>
</evidence>
<dbReference type="GO" id="GO:0005739">
    <property type="term" value="C:mitochondrion"/>
    <property type="evidence" value="ECO:0007669"/>
    <property type="project" value="UniProtKB-SubCell"/>
</dbReference>
<gene>
    <name evidence="7" type="ORF">N656DRAFT_701400</name>
</gene>
<evidence type="ECO:0000256" key="3">
    <source>
        <dbReference type="ARBA" id="ARBA00035647"/>
    </source>
</evidence>
<evidence type="ECO:0000256" key="5">
    <source>
        <dbReference type="SAM" id="MobiDB-lite"/>
    </source>
</evidence>
<feature type="domain" description="Ribosomal protein mS38 C-terminal" evidence="6">
    <location>
        <begin position="332"/>
        <end position="365"/>
    </location>
</feature>
<keyword evidence="2" id="KW-0496">Mitochondrion</keyword>
<dbReference type="AlphaFoldDB" id="A0AAN6TMN1"/>
<feature type="compositionally biased region" description="Basic residues" evidence="5">
    <location>
        <begin position="337"/>
        <end position="366"/>
    </location>
</feature>
<evidence type="ECO:0000259" key="6">
    <source>
        <dbReference type="SMART" id="SM01155"/>
    </source>
</evidence>
<comment type="caution">
    <text evidence="7">The sequence shown here is derived from an EMBL/GenBank/DDBJ whole genome shotgun (WGS) entry which is preliminary data.</text>
</comment>
<dbReference type="EMBL" id="MU853333">
    <property type="protein sequence ID" value="KAK4116866.1"/>
    <property type="molecule type" value="Genomic_DNA"/>
</dbReference>
<comment type="similarity">
    <text evidence="3">Belongs to the mitochondrion-specific ribosomal protein mS38 family.</text>
</comment>
<protein>
    <recommendedName>
        <fullName evidence="4">Small ribosomal subunit protein mS38</fullName>
    </recommendedName>
</protein>
<feature type="region of interest" description="Disordered" evidence="5">
    <location>
        <begin position="1"/>
        <end position="20"/>
    </location>
</feature>